<reference evidence="2 3" key="1">
    <citation type="journal article" date="2017" name="Chemistry">
        <title>Isolation, Biosynthesis and Chemical Modifications of Rubterolones A-F: Rare Tropolone Alkaloids from Actinomadura sp. 5-2.</title>
        <authorList>
            <person name="Guo H."/>
            <person name="Benndorf R."/>
            <person name="Leichnitz D."/>
            <person name="Klassen J.L."/>
            <person name="Vollmers J."/>
            <person name="Gorls H."/>
            <person name="Steinacker M."/>
            <person name="Weigel C."/>
            <person name="Dahse H.M."/>
            <person name="Kaster A.K."/>
            <person name="de Beer Z.W."/>
            <person name="Poulsen M."/>
            <person name="Beemelmanns C."/>
        </authorList>
    </citation>
    <scope>NUCLEOTIDE SEQUENCE [LARGE SCALE GENOMIC DNA]</scope>
    <source>
        <strain evidence="2 3">5-2</strain>
    </source>
</reference>
<accession>A0A2P4UPQ4</accession>
<feature type="transmembrane region" description="Helical" evidence="1">
    <location>
        <begin position="45"/>
        <end position="67"/>
    </location>
</feature>
<feature type="transmembrane region" description="Helical" evidence="1">
    <location>
        <begin position="230"/>
        <end position="258"/>
    </location>
</feature>
<feature type="transmembrane region" description="Helical" evidence="1">
    <location>
        <begin position="171"/>
        <end position="195"/>
    </location>
</feature>
<organism evidence="2 3">
    <name type="scientific">Actinomadura rubteroloni</name>
    <dbReference type="NCBI Taxonomy" id="1926885"/>
    <lineage>
        <taxon>Bacteria</taxon>
        <taxon>Bacillati</taxon>
        <taxon>Actinomycetota</taxon>
        <taxon>Actinomycetes</taxon>
        <taxon>Streptosporangiales</taxon>
        <taxon>Thermomonosporaceae</taxon>
        <taxon>Actinomadura</taxon>
    </lineage>
</organism>
<keyword evidence="1" id="KW-1133">Transmembrane helix</keyword>
<keyword evidence="3" id="KW-1185">Reference proteome</keyword>
<evidence type="ECO:0008006" key="4">
    <source>
        <dbReference type="Google" id="ProtNLM"/>
    </source>
</evidence>
<evidence type="ECO:0000313" key="2">
    <source>
        <dbReference type="EMBL" id="POM26999.1"/>
    </source>
</evidence>
<name>A0A2P4UPQ4_9ACTN</name>
<feature type="transmembrane region" description="Helical" evidence="1">
    <location>
        <begin position="87"/>
        <end position="113"/>
    </location>
</feature>
<keyword evidence="1" id="KW-0472">Membrane</keyword>
<evidence type="ECO:0000313" key="3">
    <source>
        <dbReference type="Proteomes" id="UP000242367"/>
    </source>
</evidence>
<dbReference type="AlphaFoldDB" id="A0A2P4UPQ4"/>
<proteinExistence type="predicted"/>
<keyword evidence="1" id="KW-0812">Transmembrane</keyword>
<dbReference type="EMBL" id="MTBP01000001">
    <property type="protein sequence ID" value="POM26999.1"/>
    <property type="molecule type" value="Genomic_DNA"/>
</dbReference>
<protein>
    <recommendedName>
        <fullName evidence="4">Glycerophosphoryl diester phosphodiesterase membrane domain-containing protein</fullName>
    </recommendedName>
</protein>
<evidence type="ECO:0000256" key="1">
    <source>
        <dbReference type="SAM" id="Phobius"/>
    </source>
</evidence>
<feature type="transmembrane region" description="Helical" evidence="1">
    <location>
        <begin position="134"/>
        <end position="165"/>
    </location>
</feature>
<dbReference type="RefSeq" id="WP_103561875.1">
    <property type="nucleotide sequence ID" value="NZ_MTBP01000001.1"/>
</dbReference>
<gene>
    <name evidence="2" type="ORF">BTM25_14070</name>
</gene>
<comment type="caution">
    <text evidence="2">The sequence shown here is derived from an EMBL/GenBank/DDBJ whole genome shotgun (WGS) entry which is preliminary data.</text>
</comment>
<dbReference type="Proteomes" id="UP000242367">
    <property type="component" value="Unassembled WGS sequence"/>
</dbReference>
<sequence>MPRPAGRDDDPAALLGGDVPLRPMSVAEILDGAVAAIRRVPRLTLGFALAVSTFVQILVTVAAYFFIGDSARDERTPAVLLRSLGAQATLSTAGMVLSAFGILVLAGFLAPALGREMFGRPAPGRALRDVRPRLFSLLGTALLVMAAALAGLLVPTLPMIAALAAEADPPVIVATAIFGVPVGLVLMIWIYVLLVQAVPAAVLERRGVAAALARGRALARGGWWRTCATLVVTLLLTIFMGFLALRLPFIIVSIVLSAGDPSGGQAFAALVVDTVGRIVSWSVVLPFDAGVIVLLYLDRRMRREGFDLDLRTRPDAPDADFFDHWQTA</sequence>
<feature type="transmembrane region" description="Helical" evidence="1">
    <location>
        <begin position="278"/>
        <end position="297"/>
    </location>
</feature>
<dbReference type="PANTHER" id="PTHR33133">
    <property type="entry name" value="OS08G0107100 PROTEIN-RELATED"/>
    <property type="match status" value="1"/>
</dbReference>
<dbReference type="PANTHER" id="PTHR33133:SF1">
    <property type="entry name" value="EXPRESSED PROTEIN-RELATED"/>
    <property type="match status" value="1"/>
</dbReference>